<feature type="compositionally biased region" description="Basic and acidic residues" evidence="1">
    <location>
        <begin position="44"/>
        <end position="53"/>
    </location>
</feature>
<feature type="region of interest" description="Disordered" evidence="1">
    <location>
        <begin position="1"/>
        <end position="53"/>
    </location>
</feature>
<comment type="caution">
    <text evidence="2">The sequence shown here is derived from an EMBL/GenBank/DDBJ whole genome shotgun (WGS) entry which is preliminary data.</text>
</comment>
<dbReference type="Proteomes" id="UP000553632">
    <property type="component" value="Unassembled WGS sequence"/>
</dbReference>
<feature type="non-terminal residue" evidence="2">
    <location>
        <position position="53"/>
    </location>
</feature>
<feature type="compositionally biased region" description="Gly residues" evidence="1">
    <location>
        <begin position="25"/>
        <end position="36"/>
    </location>
</feature>
<proteinExistence type="predicted"/>
<feature type="non-terminal residue" evidence="2">
    <location>
        <position position="1"/>
    </location>
</feature>
<evidence type="ECO:0000313" key="3">
    <source>
        <dbReference type="Proteomes" id="UP000553632"/>
    </source>
</evidence>
<protein>
    <submittedName>
        <fullName evidence="2">Uncharacterized protein</fullName>
    </submittedName>
</protein>
<name>A0A7J6RDG6_PEROL</name>
<keyword evidence="3" id="KW-1185">Reference proteome</keyword>
<accession>A0A7J6RDG6</accession>
<reference evidence="2 3" key="1">
    <citation type="submission" date="2020-04" db="EMBL/GenBank/DDBJ databases">
        <title>Perkinsus olseni comparative genomics.</title>
        <authorList>
            <person name="Bogema D.R."/>
        </authorList>
    </citation>
    <scope>NUCLEOTIDE SEQUENCE [LARGE SCALE GENOMIC DNA]</scope>
    <source>
        <strain evidence="2 3">ATCC PRA-207</strain>
    </source>
</reference>
<dbReference type="EMBL" id="JABANO010026362">
    <property type="protein sequence ID" value="KAF4718663.1"/>
    <property type="molecule type" value="Genomic_DNA"/>
</dbReference>
<gene>
    <name evidence="2" type="ORF">FOZ63_010017</name>
</gene>
<evidence type="ECO:0000256" key="1">
    <source>
        <dbReference type="SAM" id="MobiDB-lite"/>
    </source>
</evidence>
<evidence type="ECO:0000313" key="2">
    <source>
        <dbReference type="EMBL" id="KAF4718663.1"/>
    </source>
</evidence>
<dbReference type="AlphaFoldDB" id="A0A7J6RDG6"/>
<organism evidence="2 3">
    <name type="scientific">Perkinsus olseni</name>
    <name type="common">Perkinsus atlanticus</name>
    <dbReference type="NCBI Taxonomy" id="32597"/>
    <lineage>
        <taxon>Eukaryota</taxon>
        <taxon>Sar</taxon>
        <taxon>Alveolata</taxon>
        <taxon>Perkinsozoa</taxon>
        <taxon>Perkinsea</taxon>
        <taxon>Perkinsida</taxon>
        <taxon>Perkinsidae</taxon>
        <taxon>Perkinsus</taxon>
    </lineage>
</organism>
<sequence>RPGQGGGHHATIDSSGDRARHGGAQPPGGHGNGRGRPGAVPAGRTDDGRGRAG</sequence>